<evidence type="ECO:0000256" key="1">
    <source>
        <dbReference type="SAM" id="Phobius"/>
    </source>
</evidence>
<organism evidence="2 3">
    <name type="scientific">Agarivorans albus MKT 106</name>
    <dbReference type="NCBI Taxonomy" id="1331007"/>
    <lineage>
        <taxon>Bacteria</taxon>
        <taxon>Pseudomonadati</taxon>
        <taxon>Pseudomonadota</taxon>
        <taxon>Gammaproteobacteria</taxon>
        <taxon>Alteromonadales</taxon>
        <taxon>Alteromonadaceae</taxon>
        <taxon>Agarivorans</taxon>
    </lineage>
</organism>
<dbReference type="STRING" id="1331007.AALB_2933"/>
<proteinExistence type="predicted"/>
<evidence type="ECO:0000313" key="3">
    <source>
        <dbReference type="Proteomes" id="UP000014461"/>
    </source>
</evidence>
<protein>
    <submittedName>
        <fullName evidence="2">Uncharacterized protein</fullName>
    </submittedName>
</protein>
<dbReference type="EMBL" id="BARX01000020">
    <property type="protein sequence ID" value="GAD02853.1"/>
    <property type="molecule type" value="Genomic_DNA"/>
</dbReference>
<comment type="caution">
    <text evidence="2">The sequence shown here is derived from an EMBL/GenBank/DDBJ whole genome shotgun (WGS) entry which is preliminary data.</text>
</comment>
<reference evidence="2" key="1">
    <citation type="journal article" date="2013" name="Genome Announc.">
        <title>Draft Genome Sequence of Agarivorans albus Strain MKT 106T, an Agarolytic Marine Bacterium.</title>
        <authorList>
            <person name="Yasuike M."/>
            <person name="Nakamura Y."/>
            <person name="Kai W."/>
            <person name="Fujiwara A."/>
            <person name="Fukui Y."/>
            <person name="Satomi M."/>
            <person name="Sano M."/>
        </authorList>
    </citation>
    <scope>NUCLEOTIDE SEQUENCE [LARGE SCALE GENOMIC DNA]</scope>
</reference>
<feature type="transmembrane region" description="Helical" evidence="1">
    <location>
        <begin position="20"/>
        <end position="43"/>
    </location>
</feature>
<keyword evidence="1" id="KW-1133">Transmembrane helix</keyword>
<keyword evidence="3" id="KW-1185">Reference proteome</keyword>
<keyword evidence="1" id="KW-0472">Membrane</keyword>
<keyword evidence="1" id="KW-0812">Transmembrane</keyword>
<name>R9PNL8_AGAAL</name>
<dbReference type="Proteomes" id="UP000014461">
    <property type="component" value="Unassembled WGS sequence"/>
</dbReference>
<accession>R9PNL8</accession>
<gene>
    <name evidence="2" type="ORF">AALB_2933</name>
</gene>
<evidence type="ECO:0000313" key="2">
    <source>
        <dbReference type="EMBL" id="GAD02853.1"/>
    </source>
</evidence>
<dbReference type="AlphaFoldDB" id="R9PNL8"/>
<sequence>MVLLVGKPTTFPLMLVGNILLFKSLTLIPLSVFSLIFLSRYVIDTT</sequence>